<comment type="caution">
    <text evidence="11">The sequence shown here is derived from an EMBL/GenBank/DDBJ whole genome shotgun (WGS) entry which is preliminary data.</text>
</comment>
<name>K6PZB0_9FIRM</name>
<dbReference type="RefSeq" id="WP_006904870.1">
    <property type="nucleotide sequence ID" value="NZ_JH976536.1"/>
</dbReference>
<dbReference type="InterPro" id="IPR042108">
    <property type="entry name" value="GTPase_HflX_N_sf"/>
</dbReference>
<comment type="similarity">
    <text evidence="6">Belongs to the TRAFAC class OBG-HflX-like GTPase superfamily. HflX GTPase family.</text>
</comment>
<dbReference type="HAMAP" id="MF_00900">
    <property type="entry name" value="GTPase_HflX"/>
    <property type="match status" value="1"/>
</dbReference>
<keyword evidence="1 6" id="KW-0963">Cytoplasm</keyword>
<dbReference type="InterPro" id="IPR030394">
    <property type="entry name" value="G_HFLX_dom"/>
</dbReference>
<keyword evidence="2 8" id="KW-0479">Metal-binding</keyword>
<dbReference type="Gene3D" id="6.10.250.2860">
    <property type="match status" value="1"/>
</dbReference>
<feature type="binding site" evidence="7">
    <location>
        <begin position="423"/>
        <end position="425"/>
    </location>
    <ligand>
        <name>GTP</name>
        <dbReference type="ChEBI" id="CHEBI:37565"/>
    </ligand>
</feature>
<dbReference type="GO" id="GO:0005737">
    <property type="term" value="C:cytoplasm"/>
    <property type="evidence" value="ECO:0007669"/>
    <property type="project" value="UniProtKB-SubCell"/>
</dbReference>
<keyword evidence="12" id="KW-1185">Reference proteome</keyword>
<feature type="compositionally biased region" description="Basic and acidic residues" evidence="9">
    <location>
        <begin position="353"/>
        <end position="364"/>
    </location>
</feature>
<evidence type="ECO:0000256" key="2">
    <source>
        <dbReference type="ARBA" id="ARBA00022723"/>
    </source>
</evidence>
<dbReference type="Gene3D" id="3.40.50.300">
    <property type="entry name" value="P-loop containing nucleotide triphosphate hydrolases"/>
    <property type="match status" value="1"/>
</dbReference>
<dbReference type="HOGENOM" id="CLU_019597_0_2_9"/>
<dbReference type="GO" id="GO:0003924">
    <property type="term" value="F:GTPase activity"/>
    <property type="evidence" value="ECO:0007669"/>
    <property type="project" value="UniProtKB-UniRule"/>
</dbReference>
<dbReference type="Pfam" id="PF01926">
    <property type="entry name" value="MMR_HSR1"/>
    <property type="match status" value="1"/>
</dbReference>
<dbReference type="GO" id="GO:0043022">
    <property type="term" value="F:ribosome binding"/>
    <property type="evidence" value="ECO:0007669"/>
    <property type="project" value="TreeGrafter"/>
</dbReference>
<dbReference type="GO" id="GO:0005525">
    <property type="term" value="F:GTP binding"/>
    <property type="evidence" value="ECO:0007669"/>
    <property type="project" value="UniProtKB-UniRule"/>
</dbReference>
<evidence type="ECO:0000313" key="12">
    <source>
        <dbReference type="Proteomes" id="UP000005710"/>
    </source>
</evidence>
<dbReference type="PANTHER" id="PTHR10229:SF0">
    <property type="entry name" value="GTP-BINDING PROTEIN 6-RELATED"/>
    <property type="match status" value="1"/>
</dbReference>
<dbReference type="AlphaFoldDB" id="K6PZB0"/>
<evidence type="ECO:0000256" key="4">
    <source>
        <dbReference type="ARBA" id="ARBA00022842"/>
    </source>
</evidence>
<proteinExistence type="inferred from homology"/>
<dbReference type="Pfam" id="PF13167">
    <property type="entry name" value="GTP-bdg_N"/>
    <property type="match status" value="1"/>
</dbReference>
<accession>K6PZB0</accession>
<dbReference type="EMBL" id="AENY02000004">
    <property type="protein sequence ID" value="EKP93924.1"/>
    <property type="molecule type" value="Genomic_DNA"/>
</dbReference>
<feature type="binding site" evidence="8">
    <location>
        <position position="248"/>
    </location>
    <ligand>
        <name>Mg(2+)</name>
        <dbReference type="ChEBI" id="CHEBI:18420"/>
    </ligand>
</feature>
<dbReference type="InterPro" id="IPR016496">
    <property type="entry name" value="GTPase_HflX"/>
</dbReference>
<feature type="binding site" evidence="7">
    <location>
        <begin position="333"/>
        <end position="336"/>
    </location>
    <ligand>
        <name>GTP</name>
        <dbReference type="ChEBI" id="CHEBI:37565"/>
    </ligand>
</feature>
<dbReference type="CDD" id="cd01878">
    <property type="entry name" value="HflX"/>
    <property type="match status" value="1"/>
</dbReference>
<dbReference type="SUPFAM" id="SSF52540">
    <property type="entry name" value="P-loop containing nucleoside triphosphate hydrolases"/>
    <property type="match status" value="1"/>
</dbReference>
<organism evidence="11 12">
    <name type="scientific">Thermaerobacter subterraneus DSM 13965</name>
    <dbReference type="NCBI Taxonomy" id="867903"/>
    <lineage>
        <taxon>Bacteria</taxon>
        <taxon>Bacillati</taxon>
        <taxon>Bacillota</taxon>
        <taxon>Clostridia</taxon>
        <taxon>Eubacteriales</taxon>
        <taxon>Clostridiales Family XVII. Incertae Sedis</taxon>
        <taxon>Thermaerobacter</taxon>
    </lineage>
</organism>
<feature type="region of interest" description="Disordered" evidence="9">
    <location>
        <begin position="340"/>
        <end position="409"/>
    </location>
</feature>
<dbReference type="InterPro" id="IPR032305">
    <property type="entry name" value="GTP-bd_M"/>
</dbReference>
<dbReference type="Pfam" id="PF16360">
    <property type="entry name" value="GTP-bdg_M"/>
    <property type="match status" value="1"/>
</dbReference>
<dbReference type="PANTHER" id="PTHR10229">
    <property type="entry name" value="GTP-BINDING PROTEIN HFLX"/>
    <property type="match status" value="1"/>
</dbReference>
<feature type="binding site" evidence="7">
    <location>
        <begin position="213"/>
        <end position="220"/>
    </location>
    <ligand>
        <name>GTP</name>
        <dbReference type="ChEBI" id="CHEBI:37565"/>
    </ligand>
</feature>
<evidence type="ECO:0000256" key="6">
    <source>
        <dbReference type="HAMAP-Rule" id="MF_00900"/>
    </source>
</evidence>
<dbReference type="FunFam" id="3.40.50.11060:FF:000001">
    <property type="entry name" value="GTPase HflX"/>
    <property type="match status" value="1"/>
</dbReference>
<gene>
    <name evidence="6" type="primary">hflX</name>
    <name evidence="11" type="ORF">ThesuDRAFT_00169</name>
</gene>
<dbReference type="PROSITE" id="PS51705">
    <property type="entry name" value="G_HFLX"/>
    <property type="match status" value="1"/>
</dbReference>
<evidence type="ECO:0000256" key="8">
    <source>
        <dbReference type="PIRSR" id="PIRSR006809-2"/>
    </source>
</evidence>
<comment type="cofactor">
    <cofactor evidence="8">
        <name>Mg(2+)</name>
        <dbReference type="ChEBI" id="CHEBI:18420"/>
    </cofactor>
</comment>
<evidence type="ECO:0000256" key="1">
    <source>
        <dbReference type="ARBA" id="ARBA00022490"/>
    </source>
</evidence>
<dbReference type="InterPro" id="IPR027417">
    <property type="entry name" value="P-loop_NTPase"/>
</dbReference>
<evidence type="ECO:0000256" key="5">
    <source>
        <dbReference type="ARBA" id="ARBA00023134"/>
    </source>
</evidence>
<dbReference type="GO" id="GO:0046872">
    <property type="term" value="F:metal ion binding"/>
    <property type="evidence" value="ECO:0007669"/>
    <property type="project" value="UniProtKB-KW"/>
</dbReference>
<feature type="binding site" evidence="7">
    <location>
        <begin position="268"/>
        <end position="271"/>
    </location>
    <ligand>
        <name>GTP</name>
        <dbReference type="ChEBI" id="CHEBI:37565"/>
    </ligand>
</feature>
<dbReference type="Gene3D" id="3.40.50.11060">
    <property type="entry name" value="GTPase HflX, N-terminal domain"/>
    <property type="match status" value="1"/>
</dbReference>
<keyword evidence="5 6" id="KW-0342">GTP-binding</keyword>
<feature type="domain" description="Hflx-type G" evidence="10">
    <location>
        <begin position="207"/>
        <end position="337"/>
    </location>
</feature>
<evidence type="ECO:0000259" key="10">
    <source>
        <dbReference type="PROSITE" id="PS51705"/>
    </source>
</evidence>
<dbReference type="eggNOG" id="COG2262">
    <property type="taxonomic scope" value="Bacteria"/>
</dbReference>
<feature type="binding site" evidence="7">
    <location>
        <begin position="246"/>
        <end position="250"/>
    </location>
    <ligand>
        <name>GTP</name>
        <dbReference type="ChEBI" id="CHEBI:37565"/>
    </ligand>
</feature>
<feature type="binding site" evidence="8">
    <location>
        <position position="220"/>
    </location>
    <ligand>
        <name>Mg(2+)</name>
        <dbReference type="ChEBI" id="CHEBI:18420"/>
    </ligand>
</feature>
<reference evidence="11" key="2">
    <citation type="submission" date="2012-10" db="EMBL/GenBank/DDBJ databases">
        <title>Improved high-quality draft of Thermaerobacter subterraneus C21, DSM 13965.</title>
        <authorList>
            <consortium name="DOE Joint Genome Institute"/>
            <person name="Eisen J."/>
            <person name="Huntemann M."/>
            <person name="Wei C.-L."/>
            <person name="Han J."/>
            <person name="Detter J.C."/>
            <person name="Han C."/>
            <person name="Tapia R."/>
            <person name="Chen A."/>
            <person name="Kyrpides N."/>
            <person name="Mavromatis K."/>
            <person name="Markowitz V."/>
            <person name="Szeto E."/>
            <person name="Ivanova N."/>
            <person name="Mikhailova N."/>
            <person name="Ovchinnikova G."/>
            <person name="Pagani I."/>
            <person name="Pati A."/>
            <person name="Goodwin L."/>
            <person name="Nordberg H.P."/>
            <person name="Cantor M.N."/>
            <person name="Hua S.X."/>
            <person name="Woyke T."/>
            <person name="Eisen J."/>
            <person name="Klenk H.-P."/>
        </authorList>
    </citation>
    <scope>NUCLEOTIDE SEQUENCE [LARGE SCALE GENOMIC DNA]</scope>
    <source>
        <strain evidence="11">DSM 13965</strain>
    </source>
</reference>
<dbReference type="Proteomes" id="UP000005710">
    <property type="component" value="Unassembled WGS sequence"/>
</dbReference>
<keyword evidence="3 6" id="KW-0547">Nucleotide-binding</keyword>
<sequence>MTGDSAGGSPRRRPERALLVGVSWERGGRLSPEERLAELRELARSAGAEVVGEIRQRRDRPEPATLIGPGKVQEVAEARRRLEADVVIFDRDLTPAQQRNLERAIGGKVIDRTQLILDIFASRARTREGQLQVELAQLQYLLPRLAGMGEALSRLGGGIGTRGPGETRLEVDRRRIRRRIAGLRRLLAEVRRQRQTQRKGRRRAGLPVVALVGYTNAGKTTLHAALVRRFGAVPAGAVVAGRDRLFDTLDPAVRRVEWPGLGPVLVADTVGFIHDLPPHLIAAFRATLEEVLEADLLLHVVDVSQPRWPVDVDTVEEILDDLGAVQPRLLVLNKIDRGEAGGEGARGEAAGGEETRRHDAECKGGEAGGGEAWGRESGDGSRDPRGEGRPPEAIPTAHPLPAAPLSGENAAPAGIGGRAVRVSALTGQGLDRLAVAVAELLGRDRRRVRVEVPYHRSDLRSRIHAGGPVLAEEPVPAGWSLVALLPQAEIGRLRRAGCRIEDAAIGDAEDGARRLDGSRP</sequence>
<dbReference type="STRING" id="867903.ThesuDRAFT_00169"/>
<evidence type="ECO:0000256" key="3">
    <source>
        <dbReference type="ARBA" id="ARBA00022741"/>
    </source>
</evidence>
<comment type="function">
    <text evidence="6">GTPase that associates with the 50S ribosomal subunit and may have a role during protein synthesis or ribosome biogenesis.</text>
</comment>
<evidence type="ECO:0000313" key="11">
    <source>
        <dbReference type="EMBL" id="EKP93924.1"/>
    </source>
</evidence>
<dbReference type="NCBIfam" id="TIGR03156">
    <property type="entry name" value="GTP_HflX"/>
    <property type="match status" value="1"/>
</dbReference>
<dbReference type="InterPro" id="IPR025121">
    <property type="entry name" value="GTPase_HflX_N"/>
</dbReference>
<dbReference type="InterPro" id="IPR006073">
    <property type="entry name" value="GTP-bd"/>
</dbReference>
<evidence type="ECO:0000256" key="7">
    <source>
        <dbReference type="PIRSR" id="PIRSR006809-1"/>
    </source>
</evidence>
<protein>
    <recommendedName>
        <fullName evidence="6">GTPase HflX</fullName>
    </recommendedName>
    <alternativeName>
        <fullName evidence="6">GTP-binding protein HflX</fullName>
    </alternativeName>
</protein>
<feature type="compositionally biased region" description="Basic and acidic residues" evidence="9">
    <location>
        <begin position="373"/>
        <end position="390"/>
    </location>
</feature>
<evidence type="ECO:0000256" key="9">
    <source>
        <dbReference type="SAM" id="MobiDB-lite"/>
    </source>
</evidence>
<comment type="subunit">
    <text evidence="6">Monomer. Associates with the 50S ribosomal subunit.</text>
</comment>
<keyword evidence="4 8" id="KW-0460">Magnesium</keyword>
<dbReference type="PRINTS" id="PR00326">
    <property type="entry name" value="GTP1OBG"/>
</dbReference>
<dbReference type="PIRSF" id="PIRSF006809">
    <property type="entry name" value="GTP-binding_hflX_prd"/>
    <property type="match status" value="1"/>
</dbReference>
<comment type="subcellular location">
    <subcellularLocation>
        <location evidence="6">Cytoplasm</location>
    </subcellularLocation>
    <text evidence="6">May associate with membranes.</text>
</comment>
<reference evidence="11" key="1">
    <citation type="submission" date="2010-10" db="EMBL/GenBank/DDBJ databases">
        <authorList>
            <consortium name="US DOE Joint Genome Institute (JGI-PGF)"/>
            <person name="Lucas S."/>
            <person name="Copeland A."/>
            <person name="Lapidus A."/>
            <person name="Bruce D."/>
            <person name="Goodwin L."/>
            <person name="Pitluck S."/>
            <person name="Kyrpides N."/>
            <person name="Mavromatis K."/>
            <person name="Detter J.C."/>
            <person name="Han C."/>
            <person name="Land M."/>
            <person name="Hauser L."/>
            <person name="Markowitz V."/>
            <person name="Cheng J.-F."/>
            <person name="Hugenholtz P."/>
            <person name="Woyke T."/>
            <person name="Wu D."/>
            <person name="Pukall R."/>
            <person name="Wahrenburg C."/>
            <person name="Brambilla E."/>
            <person name="Klenk H.-P."/>
            <person name="Eisen J.A."/>
        </authorList>
    </citation>
    <scope>NUCLEOTIDE SEQUENCE [LARGE SCALE GENOMIC DNA]</scope>
    <source>
        <strain evidence="11">DSM 13965</strain>
    </source>
</reference>